<dbReference type="InterPro" id="IPR050351">
    <property type="entry name" value="BphY/WalK/GraS-like"/>
</dbReference>
<dbReference type="RefSeq" id="WP_345413311.1">
    <property type="nucleotide sequence ID" value="NZ_BAABHO010000011.1"/>
</dbReference>
<keyword evidence="8" id="KW-0418">Kinase</keyword>
<keyword evidence="4" id="KW-1003">Cell membrane</keyword>
<dbReference type="InterPro" id="IPR003661">
    <property type="entry name" value="HisK_dim/P_dom"/>
</dbReference>
<dbReference type="Pfam" id="PF02518">
    <property type="entry name" value="HATPase_c"/>
    <property type="match status" value="1"/>
</dbReference>
<evidence type="ECO:0000256" key="11">
    <source>
        <dbReference type="ARBA" id="ARBA00023136"/>
    </source>
</evidence>
<proteinExistence type="predicted"/>
<dbReference type="EMBL" id="BAABHO010000011">
    <property type="protein sequence ID" value="GAA4784936.1"/>
    <property type="molecule type" value="Genomic_DNA"/>
</dbReference>
<evidence type="ECO:0000256" key="4">
    <source>
        <dbReference type="ARBA" id="ARBA00022475"/>
    </source>
</evidence>
<comment type="catalytic activity">
    <reaction evidence="1">
        <text>ATP + protein L-histidine = ADP + protein N-phospho-L-histidine.</text>
        <dbReference type="EC" id="2.7.13.3"/>
    </reaction>
</comment>
<sequence length="557" mass="58413">MPVLAALGPAVDRLPVTARHGVVFLVAGLGYTAGSVTAMSWFDPNGLGPSFFPAAGWTVALLCVLGRRWWPAVLLAAAVAEVAIDLATGLGILAAVGYAVANTVEPALGAVLARAVARGRPDLSRLRDLRGFLLGAVLAAPLVGGVVGALVAALAGGDRPWYLFVARWWLGDGLAVLVVGTAVITVLTLPWTRRTVVATAAATVAAVAVTAALFWSQTLVLVFLPTLLLIWVALRLGVGAVAVVGLGTALTAAQGEAEGLGFSATLGVAPGVSHVYLQMLLAVLLLTMLLLAVQVDEQVRAEVAAGVAARRGDDLAAWNAELARSNAELDTFAYAASHDLKEPLRAIAQTAGFVLEDAPELDAESMRRLRTICLLAVRMDELLESLLRYSQVGRGELDPVVVDLEGVLDEVAAVVAERCRAAGVELRRDGRLPAVRGDRVQLGEVLTNLVVNAVKYAADGPRWVEVGLGPLPDDAGEDDCAVYVRDNGVGIPPERRDQVFAPFQRLHPGRADGIGMGLAISRRIVERHGGRIGLESVEGQGSSFWFTLPCSVRVPSQ</sequence>
<dbReference type="InterPro" id="IPR036097">
    <property type="entry name" value="HisK_dim/P_sf"/>
</dbReference>
<feature type="transmembrane region" description="Helical" evidence="13">
    <location>
        <begin position="273"/>
        <end position="293"/>
    </location>
</feature>
<dbReference type="PRINTS" id="PR00344">
    <property type="entry name" value="BCTRLSENSOR"/>
</dbReference>
<dbReference type="PANTHER" id="PTHR42878">
    <property type="entry name" value="TWO-COMPONENT HISTIDINE KINASE"/>
    <property type="match status" value="1"/>
</dbReference>
<dbReference type="Pfam" id="PF00512">
    <property type="entry name" value="HisKA"/>
    <property type="match status" value="1"/>
</dbReference>
<dbReference type="InterPro" id="IPR003594">
    <property type="entry name" value="HATPase_dom"/>
</dbReference>
<dbReference type="SUPFAM" id="SSF47384">
    <property type="entry name" value="Homodimeric domain of signal transducing histidine kinase"/>
    <property type="match status" value="1"/>
</dbReference>
<keyword evidence="5" id="KW-0597">Phosphoprotein</keyword>
<evidence type="ECO:0000256" key="13">
    <source>
        <dbReference type="SAM" id="Phobius"/>
    </source>
</evidence>
<dbReference type="SMART" id="SM00387">
    <property type="entry name" value="HATPase_c"/>
    <property type="match status" value="1"/>
</dbReference>
<feature type="transmembrane region" description="Helical" evidence="13">
    <location>
        <begin position="195"/>
        <end position="215"/>
    </location>
</feature>
<comment type="subcellular location">
    <subcellularLocation>
        <location evidence="2">Cell membrane</location>
        <topology evidence="2">Multi-pass membrane protein</topology>
    </subcellularLocation>
</comment>
<dbReference type="EC" id="2.7.13.3" evidence="3"/>
<feature type="transmembrane region" description="Helical" evidence="13">
    <location>
        <begin position="21"/>
        <end position="41"/>
    </location>
</feature>
<keyword evidence="9 13" id="KW-1133">Transmembrane helix</keyword>
<evidence type="ECO:0000256" key="2">
    <source>
        <dbReference type="ARBA" id="ARBA00004651"/>
    </source>
</evidence>
<evidence type="ECO:0000313" key="15">
    <source>
        <dbReference type="EMBL" id="GAA4784936.1"/>
    </source>
</evidence>
<dbReference type="SMART" id="SM00388">
    <property type="entry name" value="HisKA"/>
    <property type="match status" value="1"/>
</dbReference>
<dbReference type="InterPro" id="IPR007895">
    <property type="entry name" value="MASE1"/>
</dbReference>
<feature type="transmembrane region" description="Helical" evidence="13">
    <location>
        <begin position="132"/>
        <end position="156"/>
    </location>
</feature>
<organism evidence="15 16">
    <name type="scientific">Actinomycetospora chlora</name>
    <dbReference type="NCBI Taxonomy" id="663608"/>
    <lineage>
        <taxon>Bacteria</taxon>
        <taxon>Bacillati</taxon>
        <taxon>Actinomycetota</taxon>
        <taxon>Actinomycetes</taxon>
        <taxon>Pseudonocardiales</taxon>
        <taxon>Pseudonocardiaceae</taxon>
        <taxon>Actinomycetospora</taxon>
    </lineage>
</organism>
<dbReference type="PANTHER" id="PTHR42878:SF15">
    <property type="entry name" value="BACTERIOPHYTOCHROME"/>
    <property type="match status" value="1"/>
</dbReference>
<dbReference type="Gene3D" id="1.10.287.130">
    <property type="match status" value="1"/>
</dbReference>
<dbReference type="Proteomes" id="UP001500928">
    <property type="component" value="Unassembled WGS sequence"/>
</dbReference>
<evidence type="ECO:0000256" key="7">
    <source>
        <dbReference type="ARBA" id="ARBA00022692"/>
    </source>
</evidence>
<gene>
    <name evidence="15" type="ORF">GCM10023200_18390</name>
</gene>
<feature type="transmembrane region" description="Helical" evidence="13">
    <location>
        <begin position="72"/>
        <end position="101"/>
    </location>
</feature>
<keyword evidence="6" id="KW-0808">Transferase</keyword>
<keyword evidence="7 13" id="KW-0812">Transmembrane</keyword>
<evidence type="ECO:0000256" key="9">
    <source>
        <dbReference type="ARBA" id="ARBA00022989"/>
    </source>
</evidence>
<feature type="transmembrane region" description="Helical" evidence="13">
    <location>
        <begin position="227"/>
        <end position="253"/>
    </location>
</feature>
<accession>A0ABP9AS93</accession>
<keyword evidence="11 13" id="KW-0472">Membrane</keyword>
<feature type="domain" description="Histidine kinase" evidence="14">
    <location>
        <begin position="335"/>
        <end position="552"/>
    </location>
</feature>
<evidence type="ECO:0000256" key="8">
    <source>
        <dbReference type="ARBA" id="ARBA00022777"/>
    </source>
</evidence>
<dbReference type="Pfam" id="PF05231">
    <property type="entry name" value="MASE1"/>
    <property type="match status" value="1"/>
</dbReference>
<evidence type="ECO:0000256" key="1">
    <source>
        <dbReference type="ARBA" id="ARBA00000085"/>
    </source>
</evidence>
<name>A0ABP9AS93_9PSEU</name>
<protein>
    <recommendedName>
        <fullName evidence="12">Sensor-like histidine kinase SenX3</fullName>
        <ecNumber evidence="3">2.7.13.3</ecNumber>
    </recommendedName>
</protein>
<reference evidence="16" key="1">
    <citation type="journal article" date="2019" name="Int. J. Syst. Evol. Microbiol.">
        <title>The Global Catalogue of Microorganisms (GCM) 10K type strain sequencing project: providing services to taxonomists for standard genome sequencing and annotation.</title>
        <authorList>
            <consortium name="The Broad Institute Genomics Platform"/>
            <consortium name="The Broad Institute Genome Sequencing Center for Infectious Disease"/>
            <person name="Wu L."/>
            <person name="Ma J."/>
        </authorList>
    </citation>
    <scope>NUCLEOTIDE SEQUENCE [LARGE SCALE GENOMIC DNA]</scope>
    <source>
        <strain evidence="16">JCM 17979</strain>
    </source>
</reference>
<dbReference type="InterPro" id="IPR036890">
    <property type="entry name" value="HATPase_C_sf"/>
</dbReference>
<evidence type="ECO:0000259" key="14">
    <source>
        <dbReference type="PROSITE" id="PS50109"/>
    </source>
</evidence>
<evidence type="ECO:0000256" key="10">
    <source>
        <dbReference type="ARBA" id="ARBA00023012"/>
    </source>
</evidence>
<dbReference type="PROSITE" id="PS50109">
    <property type="entry name" value="HIS_KIN"/>
    <property type="match status" value="1"/>
</dbReference>
<dbReference type="InterPro" id="IPR005467">
    <property type="entry name" value="His_kinase_dom"/>
</dbReference>
<keyword evidence="10" id="KW-0902">Two-component regulatory system</keyword>
<dbReference type="Gene3D" id="3.30.565.10">
    <property type="entry name" value="Histidine kinase-like ATPase, C-terminal domain"/>
    <property type="match status" value="1"/>
</dbReference>
<dbReference type="SUPFAM" id="SSF55874">
    <property type="entry name" value="ATPase domain of HSP90 chaperone/DNA topoisomerase II/histidine kinase"/>
    <property type="match status" value="1"/>
</dbReference>
<dbReference type="InterPro" id="IPR004358">
    <property type="entry name" value="Sig_transdc_His_kin-like_C"/>
</dbReference>
<evidence type="ECO:0000256" key="5">
    <source>
        <dbReference type="ARBA" id="ARBA00022553"/>
    </source>
</evidence>
<feature type="transmembrane region" description="Helical" evidence="13">
    <location>
        <begin position="168"/>
        <end position="189"/>
    </location>
</feature>
<keyword evidence="16" id="KW-1185">Reference proteome</keyword>
<evidence type="ECO:0000256" key="12">
    <source>
        <dbReference type="ARBA" id="ARBA00039401"/>
    </source>
</evidence>
<evidence type="ECO:0000256" key="6">
    <source>
        <dbReference type="ARBA" id="ARBA00022679"/>
    </source>
</evidence>
<evidence type="ECO:0000313" key="16">
    <source>
        <dbReference type="Proteomes" id="UP001500928"/>
    </source>
</evidence>
<evidence type="ECO:0000256" key="3">
    <source>
        <dbReference type="ARBA" id="ARBA00012438"/>
    </source>
</evidence>
<dbReference type="CDD" id="cd00082">
    <property type="entry name" value="HisKA"/>
    <property type="match status" value="1"/>
</dbReference>
<comment type="caution">
    <text evidence="15">The sequence shown here is derived from an EMBL/GenBank/DDBJ whole genome shotgun (WGS) entry which is preliminary data.</text>
</comment>